<evidence type="ECO:0000256" key="2">
    <source>
        <dbReference type="ARBA" id="ARBA00009549"/>
    </source>
</evidence>
<evidence type="ECO:0000256" key="4">
    <source>
        <dbReference type="ARBA" id="ARBA00022701"/>
    </source>
</evidence>
<evidence type="ECO:0000313" key="9">
    <source>
        <dbReference type="Proteomes" id="UP001140011"/>
    </source>
</evidence>
<evidence type="ECO:0000259" key="7">
    <source>
        <dbReference type="Pfam" id="PF12348"/>
    </source>
</evidence>
<evidence type="ECO:0000256" key="3">
    <source>
        <dbReference type="ARBA" id="ARBA00022618"/>
    </source>
</evidence>
<feature type="domain" description="CLASP N-terminal" evidence="7">
    <location>
        <begin position="365"/>
        <end position="590"/>
    </location>
</feature>
<dbReference type="SUPFAM" id="SSF48371">
    <property type="entry name" value="ARM repeat"/>
    <property type="match status" value="1"/>
</dbReference>
<feature type="compositionally biased region" description="Pro residues" evidence="6">
    <location>
        <begin position="274"/>
        <end position="289"/>
    </location>
</feature>
<evidence type="ECO:0000313" key="8">
    <source>
        <dbReference type="EMBL" id="KAJ2755801.1"/>
    </source>
</evidence>
<dbReference type="Pfam" id="PF12348">
    <property type="entry name" value="CLASP_N"/>
    <property type="match status" value="1"/>
</dbReference>
<feature type="region of interest" description="Disordered" evidence="6">
    <location>
        <begin position="9"/>
        <end position="28"/>
    </location>
</feature>
<dbReference type="PANTHER" id="PTHR21567:SF9">
    <property type="entry name" value="CLIP-ASSOCIATING PROTEIN"/>
    <property type="match status" value="1"/>
</dbReference>
<comment type="subcellular location">
    <subcellularLocation>
        <location evidence="1">Cytoplasm</location>
        <location evidence="1">Cytoskeleton</location>
        <location evidence="1">Spindle</location>
    </subcellularLocation>
</comment>
<dbReference type="GO" id="GO:0008017">
    <property type="term" value="F:microtubule binding"/>
    <property type="evidence" value="ECO:0007669"/>
    <property type="project" value="TreeGrafter"/>
</dbReference>
<dbReference type="Gene3D" id="1.25.10.10">
    <property type="entry name" value="Leucine-rich Repeat Variant"/>
    <property type="match status" value="2"/>
</dbReference>
<proteinExistence type="inferred from homology"/>
<dbReference type="EMBL" id="JANBUH010000047">
    <property type="protein sequence ID" value="KAJ2755801.1"/>
    <property type="molecule type" value="Genomic_DNA"/>
</dbReference>
<dbReference type="InterPro" id="IPR011989">
    <property type="entry name" value="ARM-like"/>
</dbReference>
<feature type="compositionally biased region" description="Polar residues" evidence="6">
    <location>
        <begin position="327"/>
        <end position="337"/>
    </location>
</feature>
<dbReference type="GO" id="GO:0005876">
    <property type="term" value="C:spindle microtubule"/>
    <property type="evidence" value="ECO:0007669"/>
    <property type="project" value="TreeGrafter"/>
</dbReference>
<dbReference type="PANTHER" id="PTHR21567">
    <property type="entry name" value="CLASP"/>
    <property type="match status" value="1"/>
</dbReference>
<reference evidence="8" key="1">
    <citation type="submission" date="2022-07" db="EMBL/GenBank/DDBJ databases">
        <title>Phylogenomic reconstructions and comparative analyses of Kickxellomycotina fungi.</title>
        <authorList>
            <person name="Reynolds N.K."/>
            <person name="Stajich J.E."/>
            <person name="Barry K."/>
            <person name="Grigoriev I.V."/>
            <person name="Crous P."/>
            <person name="Smith M.E."/>
        </authorList>
    </citation>
    <scope>NUCLEOTIDE SEQUENCE</scope>
    <source>
        <strain evidence="8">BCRC 34297</strain>
    </source>
</reference>
<comment type="similarity">
    <text evidence="2">Belongs to the CLASP family.</text>
</comment>
<sequence>MWAELQAMHCRKSSLDTTPSPTRSSGSRYSAIASSIPKFTTPFKSRILKPKVPTTSAGQWNPVLVFEREIQTRGFAHKIWRVREMVLEWLNSCIEDYPEFPASHYFGNVFTLLDDNQDAVRFASKRVLNTIYHARTELQQEIISRAQALVPSRPTLVSAITAPAGELAAMPASPYGNARSGSRLGTSLARPGSRVAGQQRSDSRLGGPAANGMYTGPPVPQMPSRIPDPGLQVGSSSNRPSYRSMSQLGVRPGSRTGYSSPLSPGRASRQQSPMHPPMHPPMPSLPPPSGNGGRQQSPYNGSPTSHLSATASSLSNRRSSHALNPRNPLSKQSSQQRLPEPFIPSKDVPNGVRVHNVPSKQSLASEFLHTVEAFGGRESEDNWIQRERAIGLYRGIVWGNAAIEFGDDLVGHLKDNMLDVFKVVNSLRTSLSASAMCLCEDIAMRLGPHASPLFDTIVDALVIQCAQTKKISAQRAAKSMEVVFHYFPLRAKAVDALRVRMQDKSAILRQAVVTTCTSILRSHGYQMATIDRRYADVLAYISEVVSIGVVDAQPLVRETARELFWALHYVSELQATSLLATFPESTRTAITRDKLRYARDPSAGDQHYALGAGRSMSAASIDRSPATPQHRLPVMRTSFSSNQASPVPSLMSVVADHSPQRSPGAVHSGRGAATSYSNTPLQSHSRVSLATIEQRDRLGDTTSIEQPANSSKLCDIDSDDLLSLVPRDPENHLHMRVNGLRVPVQARMSLGLIDFSQMEIGASLSDVGTPPHRSMLSGQSSVIQANDFDASASALDYGHVDSQATAVTAEPASISTTPFDSSQLLESTQTDSDDAGNISRLGKADTTSVDFGLESTRALGHILTPARTPLTTPSPRNEPAQLSPAAAPASNCQFVTPRTQTARYWHGPIESLPLVSGPRLFAAESPMPVETPQRLGKVERYLQHLASNDDVDEALFRSLARFAKEESSNMWIDEAKGGGGYLDRILQACLGWLQNPAESRDTVFAKDSCFDVLRVLVRRKSQHFSLDTSRRLLLEVLRNKFFESTILSGSAEDVFYDMATHLDVNLCFELAEDFFKRALLPPVQSLAAQRPGYATQLLAQIPTPPDMDPMGVFAMDNALAGVLEFVAEVMKRLSSPDAITARELAQFMPYAVVCFIHPRSQVRKAALTPMIAVHEKLGVPDAELELLLLRASPDNLAASSNPLARYVDMLHRPELRRLAWAYYLSKRDA</sequence>
<organism evidence="8 9">
    <name type="scientific">Coemansia pectinata</name>
    <dbReference type="NCBI Taxonomy" id="1052879"/>
    <lineage>
        <taxon>Eukaryota</taxon>
        <taxon>Fungi</taxon>
        <taxon>Fungi incertae sedis</taxon>
        <taxon>Zoopagomycota</taxon>
        <taxon>Kickxellomycotina</taxon>
        <taxon>Kickxellomycetes</taxon>
        <taxon>Kickxellales</taxon>
        <taxon>Kickxellaceae</taxon>
        <taxon>Coemansia</taxon>
    </lineage>
</organism>
<feature type="region of interest" description="Disordered" evidence="6">
    <location>
        <begin position="809"/>
        <end position="841"/>
    </location>
</feature>
<feature type="compositionally biased region" description="Low complexity" evidence="6">
    <location>
        <begin position="235"/>
        <end position="246"/>
    </location>
</feature>
<dbReference type="GO" id="GO:1990023">
    <property type="term" value="C:mitotic spindle midzone"/>
    <property type="evidence" value="ECO:0007669"/>
    <property type="project" value="TreeGrafter"/>
</dbReference>
<feature type="region of interest" description="Disordered" evidence="6">
    <location>
        <begin position="178"/>
        <end position="351"/>
    </location>
</feature>
<name>A0A9W8H4Y2_9FUNG</name>
<keyword evidence="9" id="KW-1185">Reference proteome</keyword>
<feature type="compositionally biased region" description="Polar residues" evidence="6">
    <location>
        <begin position="674"/>
        <end position="686"/>
    </location>
</feature>
<keyword evidence="5" id="KW-0131">Cell cycle</keyword>
<gene>
    <name evidence="8" type="primary">STU1</name>
    <name evidence="8" type="ORF">GGI19_001347</name>
</gene>
<feature type="compositionally biased region" description="Polar residues" evidence="6">
    <location>
        <begin position="813"/>
        <end position="830"/>
    </location>
</feature>
<feature type="region of interest" description="Disordered" evidence="6">
    <location>
        <begin position="862"/>
        <end position="889"/>
    </location>
</feature>
<keyword evidence="4" id="KW-0493">Microtubule</keyword>
<protein>
    <submittedName>
        <fullName evidence="8">Suppressor of tub2 mutation</fullName>
    </submittedName>
</protein>
<evidence type="ECO:0000256" key="5">
    <source>
        <dbReference type="ARBA" id="ARBA00022776"/>
    </source>
</evidence>
<keyword evidence="3" id="KW-0132">Cell division</keyword>
<evidence type="ECO:0000256" key="1">
    <source>
        <dbReference type="ARBA" id="ARBA00004186"/>
    </source>
</evidence>
<dbReference type="InterPro" id="IPR024395">
    <property type="entry name" value="CLASP_N_dom"/>
</dbReference>
<dbReference type="GO" id="GO:0090307">
    <property type="term" value="P:mitotic spindle assembly"/>
    <property type="evidence" value="ECO:0007669"/>
    <property type="project" value="TreeGrafter"/>
</dbReference>
<dbReference type="GO" id="GO:0005881">
    <property type="term" value="C:cytoplasmic microtubule"/>
    <property type="evidence" value="ECO:0007669"/>
    <property type="project" value="TreeGrafter"/>
</dbReference>
<keyword evidence="5" id="KW-0498">Mitosis</keyword>
<feature type="region of interest" description="Disordered" evidence="6">
    <location>
        <begin position="655"/>
        <end position="686"/>
    </location>
</feature>
<dbReference type="GO" id="GO:0051301">
    <property type="term" value="P:cell division"/>
    <property type="evidence" value="ECO:0007669"/>
    <property type="project" value="UniProtKB-KW"/>
</dbReference>
<comment type="caution">
    <text evidence="8">The sequence shown here is derived from an EMBL/GenBank/DDBJ whole genome shotgun (WGS) entry which is preliminary data.</text>
</comment>
<dbReference type="OrthoDB" id="46159at2759"/>
<dbReference type="AlphaFoldDB" id="A0A9W8H4Y2"/>
<dbReference type="InterPro" id="IPR016024">
    <property type="entry name" value="ARM-type_fold"/>
</dbReference>
<feature type="compositionally biased region" description="Low complexity" evidence="6">
    <location>
        <begin position="302"/>
        <end position="315"/>
    </location>
</feature>
<feature type="compositionally biased region" description="Low complexity" evidence="6">
    <location>
        <begin position="17"/>
        <end position="28"/>
    </location>
</feature>
<accession>A0A9W8H4Y2</accession>
<dbReference type="GO" id="GO:0005815">
    <property type="term" value="C:microtubule organizing center"/>
    <property type="evidence" value="ECO:0007669"/>
    <property type="project" value="TreeGrafter"/>
</dbReference>
<evidence type="ECO:0000256" key="6">
    <source>
        <dbReference type="SAM" id="MobiDB-lite"/>
    </source>
</evidence>
<dbReference type="Proteomes" id="UP001140011">
    <property type="component" value="Unassembled WGS sequence"/>
</dbReference>